<dbReference type="InterPro" id="IPR006059">
    <property type="entry name" value="SBP"/>
</dbReference>
<dbReference type="Proteomes" id="UP000195141">
    <property type="component" value="Chromosome"/>
</dbReference>
<keyword evidence="2 6" id="KW-0732">Signal</keyword>
<dbReference type="InterPro" id="IPR050490">
    <property type="entry name" value="Bact_solute-bd_prot1"/>
</dbReference>
<evidence type="ECO:0000256" key="3">
    <source>
        <dbReference type="ARBA" id="ARBA00023136"/>
    </source>
</evidence>
<accession>A0A242KF42</accession>
<dbReference type="Pfam" id="PF13416">
    <property type="entry name" value="SBP_bac_8"/>
    <property type="match status" value="1"/>
</dbReference>
<feature type="signal peptide" evidence="6">
    <location>
        <begin position="1"/>
        <end position="19"/>
    </location>
</feature>
<dbReference type="AlphaFoldDB" id="A0A242KF42"/>
<proteinExistence type="predicted"/>
<keyword evidence="9" id="KW-1185">Reference proteome</keyword>
<evidence type="ECO:0000256" key="5">
    <source>
        <dbReference type="ARBA" id="ARBA00023288"/>
    </source>
</evidence>
<dbReference type="SUPFAM" id="SSF53850">
    <property type="entry name" value="Periplasmic binding protein-like II"/>
    <property type="match status" value="1"/>
</dbReference>
<keyword evidence="5" id="KW-0449">Lipoprotein</keyword>
<organism evidence="7">
    <name type="scientific">Candidatus Enterococcus clewellii</name>
    <dbReference type="NCBI Taxonomy" id="1834193"/>
    <lineage>
        <taxon>Bacteria</taxon>
        <taxon>Bacillati</taxon>
        <taxon>Bacillota</taxon>
        <taxon>Bacilli</taxon>
        <taxon>Lactobacillales</taxon>
        <taxon>Enterococcaceae</taxon>
        <taxon>Enterococcus</taxon>
    </lineage>
</organism>
<protein>
    <submittedName>
        <fullName evidence="8">Multiple sugar transport system substrate-binding protein</fullName>
    </submittedName>
</protein>
<evidence type="ECO:0000256" key="6">
    <source>
        <dbReference type="SAM" id="SignalP"/>
    </source>
</evidence>
<evidence type="ECO:0000313" key="9">
    <source>
        <dbReference type="Proteomes" id="UP000195141"/>
    </source>
</evidence>
<reference evidence="7" key="1">
    <citation type="submission" date="2017-05" db="EMBL/GenBank/DDBJ databases">
        <title>The Genome Sequence of Enterococcus sp. 9E7_DIV0242.</title>
        <authorList>
            <consortium name="The Broad Institute Genomics Platform"/>
            <consortium name="The Broad Institute Genomic Center for Infectious Diseases"/>
            <person name="Earl A."/>
            <person name="Manson A."/>
            <person name="Schwartman J."/>
            <person name="Gilmore M."/>
            <person name="Abouelleil A."/>
            <person name="Cao P."/>
            <person name="Chapman S."/>
            <person name="Cusick C."/>
            <person name="Shea T."/>
            <person name="Young S."/>
            <person name="Neafsey D."/>
            <person name="Nusbaum C."/>
            <person name="Birren B."/>
        </authorList>
    </citation>
    <scope>NUCLEOTIDE SEQUENCE [LARGE SCALE GENOMIC DNA]</scope>
    <source>
        <strain evidence="7">9E7_DIV0242</strain>
    </source>
</reference>
<keyword evidence="8" id="KW-0813">Transport</keyword>
<feature type="chain" id="PRO_5039135470" evidence="6">
    <location>
        <begin position="20"/>
        <end position="415"/>
    </location>
</feature>
<reference evidence="8" key="3">
    <citation type="submission" date="2024-03" db="EMBL/GenBank/DDBJ databases">
        <title>The Genome Sequence of Enterococcus sp. DIV0242b.</title>
        <authorList>
            <consortium name="The Broad Institute Genomics Platform"/>
            <consortium name="The Broad Institute Microbial Omics Core"/>
            <consortium name="The Broad Institute Genomic Center for Infectious Diseases"/>
            <person name="Earl A."/>
            <person name="Manson A."/>
            <person name="Gilmore M."/>
            <person name="Schwartman J."/>
            <person name="Shea T."/>
            <person name="Abouelleil A."/>
            <person name="Cao P."/>
            <person name="Chapman S."/>
            <person name="Cusick C."/>
            <person name="Young S."/>
            <person name="Neafsey D."/>
            <person name="Nusbaum C."/>
            <person name="Birren B."/>
        </authorList>
    </citation>
    <scope>NUCLEOTIDE SEQUENCE</scope>
    <source>
        <strain evidence="8">9E7_DIV0242</strain>
    </source>
</reference>
<dbReference type="CDD" id="cd14748">
    <property type="entry name" value="PBP2_UgpB"/>
    <property type="match status" value="1"/>
</dbReference>
<evidence type="ECO:0000256" key="4">
    <source>
        <dbReference type="ARBA" id="ARBA00023139"/>
    </source>
</evidence>
<dbReference type="EMBL" id="NGMM01000001">
    <property type="protein sequence ID" value="OTP19398.1"/>
    <property type="molecule type" value="Genomic_DNA"/>
</dbReference>
<dbReference type="PANTHER" id="PTHR43649">
    <property type="entry name" value="ARABINOSE-BINDING PROTEIN-RELATED"/>
    <property type="match status" value="1"/>
</dbReference>
<evidence type="ECO:0000256" key="2">
    <source>
        <dbReference type="ARBA" id="ARBA00022729"/>
    </source>
</evidence>
<sequence length="415" mass="46609">MKKKVWLTLAAISACTLFAGCGSGKEDAAEPKSDEKKELIMWGSLSGTYEEQIDTLVDWYNESQEEYELKYVVQENVEEKLMTGTLGGELPDVILWDRFRTSTYAQKNVLLPLNEYIEKDDIALDDFVDAATEEMSFDDNQYGLPVLVDNRCLYYNKALLKEAGVEPPTTWAEMLKVAKATTKWDGNTLTQAGFSLDDVGLFNMWIQQAGGWMVDEKKDVTAFNDEHGKAVLDFWDDILNDSKVYQLGFNGSTDQFAAGKVAMMYNTTTMMKNYDDVDGLDYGVVEPLRGDNGDTGATMGGYGLVIPEKSGDKEAAWNFIKWWTGDAKIQKDFTEVSDYLPGRKDALQELQEVERYAPFAKAMDYARTRPSLLGYSNVEKLCCRPQFENFVAGKISADEALKAAEEEGNKVLEEN</sequence>
<gene>
    <name evidence="8" type="ORF">A5888_001198</name>
    <name evidence="7" type="ORF">A5888_001215</name>
</gene>
<dbReference type="EMBL" id="CP147247">
    <property type="protein sequence ID" value="WYJ89476.1"/>
    <property type="molecule type" value="Genomic_DNA"/>
</dbReference>
<keyword evidence="3" id="KW-0472">Membrane</keyword>
<dbReference type="RefSeq" id="WP_086348276.1">
    <property type="nucleotide sequence ID" value="NZ_CP147247.1"/>
</dbReference>
<dbReference type="PANTHER" id="PTHR43649:SF33">
    <property type="entry name" value="POLYGALACTURONAN_RHAMNOGALACTURONAN-BINDING PROTEIN YTCQ"/>
    <property type="match status" value="1"/>
</dbReference>
<evidence type="ECO:0000313" key="8">
    <source>
        <dbReference type="EMBL" id="WYJ89476.1"/>
    </source>
</evidence>
<dbReference type="OrthoDB" id="94797at2"/>
<reference evidence="8" key="2">
    <citation type="submission" date="2017-05" db="EMBL/GenBank/DDBJ databases">
        <authorList>
            <consortium name="The Broad Institute Genomics Platform"/>
            <consortium name="The Broad Institute Genomic Center for Infectious Diseases"/>
            <person name="Earl A."/>
            <person name="Manson A."/>
            <person name="Schwartman J."/>
            <person name="Gilmore M."/>
            <person name="Abouelleil A."/>
            <person name="Cao P."/>
            <person name="Chapman S."/>
            <person name="Cusick C."/>
            <person name="Shea T."/>
            <person name="Young S."/>
            <person name="Neafsey D."/>
            <person name="Nusbaum C."/>
            <person name="Birren B."/>
        </authorList>
    </citation>
    <scope>NUCLEOTIDE SEQUENCE</scope>
    <source>
        <strain evidence="8">9E7_DIV0242</strain>
    </source>
</reference>
<evidence type="ECO:0000256" key="1">
    <source>
        <dbReference type="ARBA" id="ARBA00022475"/>
    </source>
</evidence>
<name>A0A242KF42_9ENTE</name>
<keyword evidence="1" id="KW-1003">Cell membrane</keyword>
<keyword evidence="8" id="KW-0762">Sugar transport</keyword>
<evidence type="ECO:0000313" key="7">
    <source>
        <dbReference type="EMBL" id="OTP19398.1"/>
    </source>
</evidence>
<keyword evidence="4" id="KW-0564">Palmitate</keyword>
<dbReference type="PROSITE" id="PS51257">
    <property type="entry name" value="PROKAR_LIPOPROTEIN"/>
    <property type="match status" value="1"/>
</dbReference>
<dbReference type="Gene3D" id="3.40.190.10">
    <property type="entry name" value="Periplasmic binding protein-like II"/>
    <property type="match status" value="1"/>
</dbReference>